<accession>A0AAN8VM72</accession>
<dbReference type="SMART" id="SM00184">
    <property type="entry name" value="RING"/>
    <property type="match status" value="1"/>
</dbReference>
<dbReference type="Pfam" id="PF13639">
    <property type="entry name" value="zf-RING_2"/>
    <property type="match status" value="1"/>
</dbReference>
<dbReference type="PROSITE" id="PS50089">
    <property type="entry name" value="ZF_RING_2"/>
    <property type="match status" value="1"/>
</dbReference>
<keyword evidence="7" id="KW-1185">Reference proteome</keyword>
<reference evidence="6 7" key="1">
    <citation type="submission" date="2023-12" db="EMBL/GenBank/DDBJ databases">
        <title>A high-quality genome assembly for Dillenia turbinata (Dilleniales).</title>
        <authorList>
            <person name="Chanderbali A."/>
        </authorList>
    </citation>
    <scope>NUCLEOTIDE SEQUENCE [LARGE SCALE GENOMIC DNA]</scope>
    <source>
        <strain evidence="6">LSX21</strain>
        <tissue evidence="6">Leaf</tissue>
    </source>
</reference>
<name>A0AAN8VM72_9MAGN</name>
<comment type="caution">
    <text evidence="6">The sequence shown here is derived from an EMBL/GenBank/DDBJ whole genome shotgun (WGS) entry which is preliminary data.</text>
</comment>
<dbReference type="PANTHER" id="PTHR45969">
    <property type="entry name" value="RING ZINC FINGER PROTEIN-RELATED"/>
    <property type="match status" value="1"/>
</dbReference>
<dbReference type="Proteomes" id="UP001370490">
    <property type="component" value="Unassembled WGS sequence"/>
</dbReference>
<dbReference type="PANTHER" id="PTHR45969:SF81">
    <property type="entry name" value="OS08G0157400 PROTEIN"/>
    <property type="match status" value="1"/>
</dbReference>
<keyword evidence="3" id="KW-0862">Zinc</keyword>
<proteinExistence type="predicted"/>
<organism evidence="6 7">
    <name type="scientific">Dillenia turbinata</name>
    <dbReference type="NCBI Taxonomy" id="194707"/>
    <lineage>
        <taxon>Eukaryota</taxon>
        <taxon>Viridiplantae</taxon>
        <taxon>Streptophyta</taxon>
        <taxon>Embryophyta</taxon>
        <taxon>Tracheophyta</taxon>
        <taxon>Spermatophyta</taxon>
        <taxon>Magnoliopsida</taxon>
        <taxon>eudicotyledons</taxon>
        <taxon>Gunneridae</taxon>
        <taxon>Pentapetalae</taxon>
        <taxon>Dilleniales</taxon>
        <taxon>Dilleniaceae</taxon>
        <taxon>Dillenia</taxon>
    </lineage>
</organism>
<sequence>MGFSCFGLRVPIFSPSILVKLLLKLVISILTLPLSFLPFLEKLYSRNFEDFSTENPSLDPYLIPITPSYPVNDSLKKVLRLRKYGSLLATKSGLREDVDSLECAVCLCSLEGSHEVRELHNCCHFFHRECLDVWIDKGKVTCPVCRSLLLPN</sequence>
<dbReference type="EMBL" id="JBAMMX010000007">
    <property type="protein sequence ID" value="KAK6936605.1"/>
    <property type="molecule type" value="Genomic_DNA"/>
</dbReference>
<dbReference type="GO" id="GO:0016567">
    <property type="term" value="P:protein ubiquitination"/>
    <property type="evidence" value="ECO:0007669"/>
    <property type="project" value="TreeGrafter"/>
</dbReference>
<dbReference type="GO" id="GO:0061630">
    <property type="term" value="F:ubiquitin protein ligase activity"/>
    <property type="evidence" value="ECO:0007669"/>
    <property type="project" value="TreeGrafter"/>
</dbReference>
<dbReference type="AlphaFoldDB" id="A0AAN8VM72"/>
<evidence type="ECO:0000313" key="6">
    <source>
        <dbReference type="EMBL" id="KAK6936605.1"/>
    </source>
</evidence>
<feature type="domain" description="RING-type" evidence="5">
    <location>
        <begin position="103"/>
        <end position="146"/>
    </location>
</feature>
<evidence type="ECO:0000256" key="1">
    <source>
        <dbReference type="ARBA" id="ARBA00022723"/>
    </source>
</evidence>
<dbReference type="GO" id="GO:0008270">
    <property type="term" value="F:zinc ion binding"/>
    <property type="evidence" value="ECO:0007669"/>
    <property type="project" value="UniProtKB-KW"/>
</dbReference>
<gene>
    <name evidence="6" type="ORF">RJ641_033635</name>
</gene>
<keyword evidence="1" id="KW-0479">Metal-binding</keyword>
<evidence type="ECO:0000256" key="3">
    <source>
        <dbReference type="ARBA" id="ARBA00022833"/>
    </source>
</evidence>
<evidence type="ECO:0000256" key="4">
    <source>
        <dbReference type="PROSITE-ProRule" id="PRU00175"/>
    </source>
</evidence>
<dbReference type="InterPro" id="IPR013083">
    <property type="entry name" value="Znf_RING/FYVE/PHD"/>
</dbReference>
<dbReference type="SUPFAM" id="SSF57850">
    <property type="entry name" value="RING/U-box"/>
    <property type="match status" value="1"/>
</dbReference>
<evidence type="ECO:0000259" key="5">
    <source>
        <dbReference type="PROSITE" id="PS50089"/>
    </source>
</evidence>
<evidence type="ECO:0000256" key="2">
    <source>
        <dbReference type="ARBA" id="ARBA00022771"/>
    </source>
</evidence>
<evidence type="ECO:0000313" key="7">
    <source>
        <dbReference type="Proteomes" id="UP001370490"/>
    </source>
</evidence>
<dbReference type="InterPro" id="IPR001841">
    <property type="entry name" value="Znf_RING"/>
</dbReference>
<keyword evidence="2 4" id="KW-0863">Zinc-finger</keyword>
<dbReference type="Gene3D" id="3.30.40.10">
    <property type="entry name" value="Zinc/RING finger domain, C3HC4 (zinc finger)"/>
    <property type="match status" value="1"/>
</dbReference>
<protein>
    <submittedName>
        <fullName evidence="6">Zinc finger, RING-type</fullName>
    </submittedName>
</protein>